<feature type="chain" id="PRO_5041341293" description="Hepatitis A virus cellular receptor 1" evidence="1">
    <location>
        <begin position="25"/>
        <end position="180"/>
    </location>
</feature>
<comment type="caution">
    <text evidence="2">The sequence shown here is derived from an EMBL/GenBank/DDBJ whole genome shotgun (WGS) entry which is preliminary data.</text>
</comment>
<reference evidence="2" key="1">
    <citation type="submission" date="2021-08" db="EMBL/GenBank/DDBJ databases">
        <title>Prevotella lacticifex sp. nov., isolated from rumen of cow.</title>
        <authorList>
            <person name="Shinkai T."/>
            <person name="Ikeyama N."/>
            <person name="Kumagai M."/>
            <person name="Ohmori H."/>
            <person name="Sakamoto M."/>
            <person name="Ohkuma M."/>
            <person name="Mitsumori M."/>
        </authorList>
    </citation>
    <scope>NUCLEOTIDE SEQUENCE</scope>
    <source>
        <strain evidence="2">JCM 8259</strain>
    </source>
</reference>
<dbReference type="EMBL" id="BPTT01000001">
    <property type="protein sequence ID" value="GJG34658.1"/>
    <property type="molecule type" value="Genomic_DNA"/>
</dbReference>
<evidence type="ECO:0008006" key="4">
    <source>
        <dbReference type="Google" id="ProtNLM"/>
    </source>
</evidence>
<feature type="signal peptide" evidence="1">
    <location>
        <begin position="1"/>
        <end position="24"/>
    </location>
</feature>
<sequence>MKKQFNRLLMAMLGLMAVSLTSCDDEEIARTLEGTWKGDMYISSEWDGRYYDATYTEVTFLKDPYAYSSGSGYWVDYYSDAPWDYVANHIDWRVDFGDIYVKFIEEGTSIQISDYRLDDNRFSGYIYDHGNKVAFNLYNVSRPNYTGYHWGYDSWRYSTRTATDSLKTTEKPVWIVRPRD</sequence>
<protein>
    <recommendedName>
        <fullName evidence="4">Hepatitis A virus cellular receptor 1</fullName>
    </recommendedName>
</protein>
<gene>
    <name evidence="2" type="ORF">PRMUPPPA20_27670</name>
</gene>
<name>A0AA37I5X0_XYLRU</name>
<dbReference type="AlphaFoldDB" id="A0AA37I5X0"/>
<dbReference type="RefSeq" id="WP_041386170.1">
    <property type="nucleotide sequence ID" value="NZ_BPTT01000001.1"/>
</dbReference>
<accession>A0AA37I5X0</accession>
<organism evidence="2 3">
    <name type="scientific">Xylanibacter ruminicola</name>
    <name type="common">Prevotella ruminicola</name>
    <dbReference type="NCBI Taxonomy" id="839"/>
    <lineage>
        <taxon>Bacteria</taxon>
        <taxon>Pseudomonadati</taxon>
        <taxon>Bacteroidota</taxon>
        <taxon>Bacteroidia</taxon>
        <taxon>Bacteroidales</taxon>
        <taxon>Prevotellaceae</taxon>
        <taxon>Xylanibacter</taxon>
    </lineage>
</organism>
<dbReference type="PROSITE" id="PS51257">
    <property type="entry name" value="PROKAR_LIPOPROTEIN"/>
    <property type="match status" value="1"/>
</dbReference>
<dbReference type="Proteomes" id="UP000887097">
    <property type="component" value="Unassembled WGS sequence"/>
</dbReference>
<proteinExistence type="predicted"/>
<evidence type="ECO:0000313" key="2">
    <source>
        <dbReference type="EMBL" id="GJG34658.1"/>
    </source>
</evidence>
<dbReference type="GeneID" id="31501788"/>
<keyword evidence="1" id="KW-0732">Signal</keyword>
<evidence type="ECO:0000313" key="3">
    <source>
        <dbReference type="Proteomes" id="UP000887097"/>
    </source>
</evidence>
<evidence type="ECO:0000256" key="1">
    <source>
        <dbReference type="SAM" id="SignalP"/>
    </source>
</evidence>